<dbReference type="AlphaFoldDB" id="A0A841JMX3"/>
<protein>
    <submittedName>
        <fullName evidence="2">Uncharacterized protein</fullName>
    </submittedName>
</protein>
<gene>
    <name evidence="2" type="ORF">HNQ77_000660</name>
</gene>
<reference evidence="2 3" key="1">
    <citation type="submission" date="2020-08" db="EMBL/GenBank/DDBJ databases">
        <title>Genomic Encyclopedia of Type Strains, Phase IV (KMG-IV): sequencing the most valuable type-strain genomes for metagenomic binning, comparative biology and taxonomic classification.</title>
        <authorList>
            <person name="Goeker M."/>
        </authorList>
    </citation>
    <scope>NUCLEOTIDE SEQUENCE [LARGE SCALE GENOMIC DNA]</scope>
    <source>
        <strain evidence="2 3">DSM 103733</strain>
    </source>
</reference>
<evidence type="ECO:0000256" key="1">
    <source>
        <dbReference type="SAM" id="Phobius"/>
    </source>
</evidence>
<dbReference type="Proteomes" id="UP000538666">
    <property type="component" value="Unassembled WGS sequence"/>
</dbReference>
<proteinExistence type="predicted"/>
<keyword evidence="1" id="KW-0812">Transmembrane</keyword>
<keyword evidence="1" id="KW-0472">Membrane</keyword>
<sequence>MRIKLKCDISVTLRWLLAFAAAISAIIHLIRR</sequence>
<evidence type="ECO:0000313" key="3">
    <source>
        <dbReference type="Proteomes" id="UP000538666"/>
    </source>
</evidence>
<dbReference type="EMBL" id="JACHEK010000001">
    <property type="protein sequence ID" value="MBB6142722.1"/>
    <property type="molecule type" value="Genomic_DNA"/>
</dbReference>
<keyword evidence="3" id="KW-1185">Reference proteome</keyword>
<comment type="caution">
    <text evidence="2">The sequence shown here is derived from an EMBL/GenBank/DDBJ whole genome shotgun (WGS) entry which is preliminary data.</text>
</comment>
<keyword evidence="1" id="KW-1133">Transmembrane helix</keyword>
<accession>A0A841JMX3</accession>
<organism evidence="2 3">
    <name type="scientific">Silvibacterium bohemicum</name>
    <dbReference type="NCBI Taxonomy" id="1577686"/>
    <lineage>
        <taxon>Bacteria</taxon>
        <taxon>Pseudomonadati</taxon>
        <taxon>Acidobacteriota</taxon>
        <taxon>Terriglobia</taxon>
        <taxon>Terriglobales</taxon>
        <taxon>Acidobacteriaceae</taxon>
        <taxon>Silvibacterium</taxon>
    </lineage>
</organism>
<name>A0A841JMX3_9BACT</name>
<evidence type="ECO:0000313" key="2">
    <source>
        <dbReference type="EMBL" id="MBB6142722.1"/>
    </source>
</evidence>
<feature type="transmembrane region" description="Helical" evidence="1">
    <location>
        <begin position="12"/>
        <end position="30"/>
    </location>
</feature>